<sequence>MLTWVDLLALMVLALSLALGYRGGLVLAWVGLLGLPLYAAALALGLPAFWTALALGLVLGALAKSLPLFLSEAAERGLGLLGGGLLGLFLAAAIWTGFPSEPAPSGGIRYPSLRLPTPIYQGVAQSPFARRVFAWAWGTPWARKALGLEGQHLR</sequence>
<evidence type="ECO:0008006" key="3">
    <source>
        <dbReference type="Google" id="ProtNLM"/>
    </source>
</evidence>
<proteinExistence type="predicted"/>
<organism evidence="1 2">
    <name type="scientific">Thermus thermophilus</name>
    <dbReference type="NCBI Taxonomy" id="274"/>
    <lineage>
        <taxon>Bacteria</taxon>
        <taxon>Thermotogati</taxon>
        <taxon>Deinococcota</taxon>
        <taxon>Deinococci</taxon>
        <taxon>Thermales</taxon>
        <taxon>Thermaceae</taxon>
        <taxon>Thermus</taxon>
    </lineage>
</organism>
<dbReference type="RefSeq" id="WP_011229049.1">
    <property type="nucleotide sequence ID" value="NZ_AP019801.1"/>
</dbReference>
<name>A0A3P4AUA0_THETH</name>
<dbReference type="EMBL" id="LR027517">
    <property type="protein sequence ID" value="VCU54129.1"/>
    <property type="molecule type" value="Genomic_DNA"/>
</dbReference>
<evidence type="ECO:0000313" key="2">
    <source>
        <dbReference type="Proteomes" id="UP000279841"/>
    </source>
</evidence>
<gene>
    <name evidence="1" type="ORF">TTHN1_01931</name>
</gene>
<dbReference type="AlphaFoldDB" id="A0A3P4AUA0"/>
<evidence type="ECO:0000313" key="1">
    <source>
        <dbReference type="EMBL" id="VCU54129.1"/>
    </source>
</evidence>
<accession>A0A3P4AUA0</accession>
<dbReference type="GeneID" id="3169689"/>
<protein>
    <recommendedName>
        <fullName evidence="3">CvpA family protein</fullName>
    </recommendedName>
</protein>
<dbReference type="Proteomes" id="UP000279841">
    <property type="component" value="Chromosome"/>
</dbReference>
<reference evidence="1 2" key="1">
    <citation type="submission" date="2018-10" db="EMBL/GenBank/DDBJ databases">
        <authorList>
            <person name="Peiro R."/>
            <person name="Begona"/>
            <person name="Cbmso G."/>
            <person name="Lopez M."/>
            <person name="Gonzalez S."/>
            <person name="Sacristan E."/>
            <person name="Castillo E."/>
        </authorList>
    </citation>
    <scope>NUCLEOTIDE SEQUENCE [LARGE SCALE GENOMIC DNA]</scope>
    <source>
        <strain evidence="1">TTHNAR1</strain>
    </source>
</reference>